<dbReference type="Proteomes" id="UP000799767">
    <property type="component" value="Unassembled WGS sequence"/>
</dbReference>
<name>A0A6A6Q2U3_9PEZI</name>
<keyword evidence="3" id="KW-1185">Reference proteome</keyword>
<reference evidence="2" key="1">
    <citation type="journal article" date="2020" name="Stud. Mycol.">
        <title>101 Dothideomycetes genomes: a test case for predicting lifestyles and emergence of pathogens.</title>
        <authorList>
            <person name="Haridas S."/>
            <person name="Albert R."/>
            <person name="Binder M."/>
            <person name="Bloem J."/>
            <person name="Labutti K."/>
            <person name="Salamov A."/>
            <person name="Andreopoulos B."/>
            <person name="Baker S."/>
            <person name="Barry K."/>
            <person name="Bills G."/>
            <person name="Bluhm B."/>
            <person name="Cannon C."/>
            <person name="Castanera R."/>
            <person name="Culley D."/>
            <person name="Daum C."/>
            <person name="Ezra D."/>
            <person name="Gonzalez J."/>
            <person name="Henrissat B."/>
            <person name="Kuo A."/>
            <person name="Liang C."/>
            <person name="Lipzen A."/>
            <person name="Lutzoni F."/>
            <person name="Magnuson J."/>
            <person name="Mondo S."/>
            <person name="Nolan M."/>
            <person name="Ohm R."/>
            <person name="Pangilinan J."/>
            <person name="Park H.-J."/>
            <person name="Ramirez L."/>
            <person name="Alfaro M."/>
            <person name="Sun H."/>
            <person name="Tritt A."/>
            <person name="Yoshinaga Y."/>
            <person name="Zwiers L.-H."/>
            <person name="Turgeon B."/>
            <person name="Goodwin S."/>
            <person name="Spatafora J."/>
            <person name="Crous P."/>
            <person name="Grigoriev I."/>
        </authorList>
    </citation>
    <scope>NUCLEOTIDE SEQUENCE</scope>
    <source>
        <strain evidence="2">CBS 113389</strain>
    </source>
</reference>
<organism evidence="2 3">
    <name type="scientific">Neohortaea acidophila</name>
    <dbReference type="NCBI Taxonomy" id="245834"/>
    <lineage>
        <taxon>Eukaryota</taxon>
        <taxon>Fungi</taxon>
        <taxon>Dikarya</taxon>
        <taxon>Ascomycota</taxon>
        <taxon>Pezizomycotina</taxon>
        <taxon>Dothideomycetes</taxon>
        <taxon>Dothideomycetidae</taxon>
        <taxon>Mycosphaerellales</taxon>
        <taxon>Teratosphaeriaceae</taxon>
        <taxon>Neohortaea</taxon>
    </lineage>
</organism>
<gene>
    <name evidence="2" type="ORF">BDY17DRAFT_75953</name>
</gene>
<evidence type="ECO:0000313" key="3">
    <source>
        <dbReference type="Proteomes" id="UP000799767"/>
    </source>
</evidence>
<feature type="region of interest" description="Disordered" evidence="1">
    <location>
        <begin position="49"/>
        <end position="73"/>
    </location>
</feature>
<dbReference type="EMBL" id="MU001632">
    <property type="protein sequence ID" value="KAF2486351.1"/>
    <property type="molecule type" value="Genomic_DNA"/>
</dbReference>
<evidence type="ECO:0000313" key="2">
    <source>
        <dbReference type="EMBL" id="KAF2486351.1"/>
    </source>
</evidence>
<evidence type="ECO:0000256" key="1">
    <source>
        <dbReference type="SAM" id="MobiDB-lite"/>
    </source>
</evidence>
<dbReference type="RefSeq" id="XP_033592920.1">
    <property type="nucleotide sequence ID" value="XM_033738685.1"/>
</dbReference>
<proteinExistence type="predicted"/>
<protein>
    <submittedName>
        <fullName evidence="2">Uncharacterized protein</fullName>
    </submittedName>
</protein>
<dbReference type="AlphaFoldDB" id="A0A6A6Q2U3"/>
<feature type="compositionally biased region" description="Polar residues" evidence="1">
    <location>
        <begin position="50"/>
        <end position="67"/>
    </location>
</feature>
<accession>A0A6A6Q2U3</accession>
<sequence>MTRTPNRLFPTMTISYQELAKISKLERQSPKTAKFPFTPQLHSLLEASAEPTSRNPGANGQRAQHPSSLHRHNQRVRCLQLQVRRQTPHRRCPCGSLLDSWTWVIAAVHLPSQLRCRSRQKSRRTSQRRWRCDCTTYYSLAPGMLASNARRESASRDLPKDCFFGTYVSACAARSLDTNIRHNSQLCTPTPRQDTASACLVSAGVHRGPAAVLDRFVGGWNGRDLLGSRTPLQQIRRRRRHVQGRGALVRQCVRSRQCRAQPGRDYVETAMPTVVVVKSMPERLRPAGEAERIILDVCPSVGTNIMAAYMQLVDVLFITRWRAPCIHMPPPRPL</sequence>
<dbReference type="GeneID" id="54479687"/>